<proteinExistence type="predicted"/>
<sequence>MRFTTASLASVAAFAMAQSVFAVVTVTETATATVVVAYPPTAAPQGTVFAASWGVFQETDYDYLPSCSRTGVCYGQLTDCSGTSTFMV</sequence>
<gene>
    <name evidence="1" type="ORF">F4821DRAFT_236609</name>
</gene>
<protein>
    <submittedName>
        <fullName evidence="1">Uncharacterized protein</fullName>
    </submittedName>
</protein>
<accession>A0ACC0D353</accession>
<organism evidence="1 2">
    <name type="scientific">Hypoxylon rubiginosum</name>
    <dbReference type="NCBI Taxonomy" id="110542"/>
    <lineage>
        <taxon>Eukaryota</taxon>
        <taxon>Fungi</taxon>
        <taxon>Dikarya</taxon>
        <taxon>Ascomycota</taxon>
        <taxon>Pezizomycotina</taxon>
        <taxon>Sordariomycetes</taxon>
        <taxon>Xylariomycetidae</taxon>
        <taxon>Xylariales</taxon>
        <taxon>Hypoxylaceae</taxon>
        <taxon>Hypoxylon</taxon>
    </lineage>
</organism>
<evidence type="ECO:0000313" key="2">
    <source>
        <dbReference type="Proteomes" id="UP001497680"/>
    </source>
</evidence>
<keyword evidence="2" id="KW-1185">Reference proteome</keyword>
<comment type="caution">
    <text evidence="1">The sequence shown here is derived from an EMBL/GenBank/DDBJ whole genome shotgun (WGS) entry which is preliminary data.</text>
</comment>
<reference evidence="1 2" key="1">
    <citation type="journal article" date="2022" name="New Phytol.">
        <title>Ecological generalism drives hyperdiversity of secondary metabolite gene clusters in xylarialean endophytes.</title>
        <authorList>
            <person name="Franco M.E.E."/>
            <person name="Wisecaver J.H."/>
            <person name="Arnold A.E."/>
            <person name="Ju Y.M."/>
            <person name="Slot J.C."/>
            <person name="Ahrendt S."/>
            <person name="Moore L.P."/>
            <person name="Eastman K.E."/>
            <person name="Scott K."/>
            <person name="Konkel Z."/>
            <person name="Mondo S.J."/>
            <person name="Kuo A."/>
            <person name="Hayes R.D."/>
            <person name="Haridas S."/>
            <person name="Andreopoulos B."/>
            <person name="Riley R."/>
            <person name="LaButti K."/>
            <person name="Pangilinan J."/>
            <person name="Lipzen A."/>
            <person name="Amirebrahimi M."/>
            <person name="Yan J."/>
            <person name="Adam C."/>
            <person name="Keymanesh K."/>
            <person name="Ng V."/>
            <person name="Louie K."/>
            <person name="Northen T."/>
            <person name="Drula E."/>
            <person name="Henrissat B."/>
            <person name="Hsieh H.M."/>
            <person name="Youens-Clark K."/>
            <person name="Lutzoni F."/>
            <person name="Miadlikowska J."/>
            <person name="Eastwood D.C."/>
            <person name="Hamelin R.C."/>
            <person name="Grigoriev I.V."/>
            <person name="U'Ren J.M."/>
        </authorList>
    </citation>
    <scope>NUCLEOTIDE SEQUENCE [LARGE SCALE GENOMIC DNA]</scope>
    <source>
        <strain evidence="1 2">ER1909</strain>
    </source>
</reference>
<name>A0ACC0D353_9PEZI</name>
<dbReference type="EMBL" id="MU394309">
    <property type="protein sequence ID" value="KAI6087189.1"/>
    <property type="molecule type" value="Genomic_DNA"/>
</dbReference>
<evidence type="ECO:0000313" key="1">
    <source>
        <dbReference type="EMBL" id="KAI6087189.1"/>
    </source>
</evidence>
<dbReference type="Proteomes" id="UP001497680">
    <property type="component" value="Unassembled WGS sequence"/>
</dbReference>